<evidence type="ECO:0000256" key="2">
    <source>
        <dbReference type="ARBA" id="ARBA00023125"/>
    </source>
</evidence>
<dbReference type="EMBL" id="SMFR01000003">
    <property type="protein sequence ID" value="TCJ94923.1"/>
    <property type="molecule type" value="Genomic_DNA"/>
</dbReference>
<dbReference type="Proteomes" id="UP000294856">
    <property type="component" value="Unassembled WGS sequence"/>
</dbReference>
<dbReference type="SUPFAM" id="SSF46689">
    <property type="entry name" value="Homeodomain-like"/>
    <property type="match status" value="1"/>
</dbReference>
<dbReference type="AlphaFoldDB" id="A0A4R1FKI0"/>
<keyword evidence="3" id="KW-0804">Transcription</keyword>
<dbReference type="InterPro" id="IPR050109">
    <property type="entry name" value="HTH-type_TetR-like_transc_reg"/>
</dbReference>
<keyword evidence="1" id="KW-0805">Transcription regulation</keyword>
<sequence>MVDDVKTGTRQRLLIAAESLLLTEPYDEVSVRGICAAAGANAAAVHYHFGSKEALVGALIEDRLGPLWADGLARASAGGDPLSAVVDTILAPFVQLAGDPMGRLHLRLLSRFVLGRHLTTWQGPWFRMGTWAGLLPELSDREGRRRWMLAFDLIIMRFGSPEIEERGMSQPDLATLRDFVVAGLTAPTGEQR</sequence>
<keyword evidence="7" id="KW-1185">Reference proteome</keyword>
<feature type="domain" description="HTH tetR-type" evidence="5">
    <location>
        <begin position="7"/>
        <end position="67"/>
    </location>
</feature>
<name>A0A4R1FKI0_9NOCA</name>
<dbReference type="InterPro" id="IPR001647">
    <property type="entry name" value="HTH_TetR"/>
</dbReference>
<evidence type="ECO:0000256" key="4">
    <source>
        <dbReference type="PROSITE-ProRule" id="PRU00335"/>
    </source>
</evidence>
<gene>
    <name evidence="6" type="ORF">DFR71_3832</name>
</gene>
<protein>
    <submittedName>
        <fullName evidence="6">TetR family transcriptional regulator</fullName>
    </submittedName>
</protein>
<dbReference type="OrthoDB" id="2356263at2"/>
<evidence type="ECO:0000256" key="1">
    <source>
        <dbReference type="ARBA" id="ARBA00023015"/>
    </source>
</evidence>
<evidence type="ECO:0000313" key="7">
    <source>
        <dbReference type="Proteomes" id="UP000294856"/>
    </source>
</evidence>
<evidence type="ECO:0000313" key="6">
    <source>
        <dbReference type="EMBL" id="TCJ94923.1"/>
    </source>
</evidence>
<comment type="caution">
    <text evidence="6">The sequence shown here is derived from an EMBL/GenBank/DDBJ whole genome shotgun (WGS) entry which is preliminary data.</text>
</comment>
<dbReference type="RefSeq" id="WP_067451802.1">
    <property type="nucleotide sequence ID" value="NZ_SMFR01000003.1"/>
</dbReference>
<dbReference type="PANTHER" id="PTHR30055">
    <property type="entry name" value="HTH-TYPE TRANSCRIPTIONAL REGULATOR RUTR"/>
    <property type="match status" value="1"/>
</dbReference>
<dbReference type="GO" id="GO:0003700">
    <property type="term" value="F:DNA-binding transcription factor activity"/>
    <property type="evidence" value="ECO:0007669"/>
    <property type="project" value="TreeGrafter"/>
</dbReference>
<dbReference type="PANTHER" id="PTHR30055:SF234">
    <property type="entry name" value="HTH-TYPE TRANSCRIPTIONAL REGULATOR BETI"/>
    <property type="match status" value="1"/>
</dbReference>
<proteinExistence type="predicted"/>
<dbReference type="PROSITE" id="PS50977">
    <property type="entry name" value="HTH_TETR_2"/>
    <property type="match status" value="1"/>
</dbReference>
<organism evidence="6 7">
    <name type="scientific">Nocardia alba</name>
    <dbReference type="NCBI Taxonomy" id="225051"/>
    <lineage>
        <taxon>Bacteria</taxon>
        <taxon>Bacillati</taxon>
        <taxon>Actinomycetota</taxon>
        <taxon>Actinomycetes</taxon>
        <taxon>Mycobacteriales</taxon>
        <taxon>Nocardiaceae</taxon>
        <taxon>Nocardia</taxon>
    </lineage>
</organism>
<dbReference type="Pfam" id="PF00440">
    <property type="entry name" value="TetR_N"/>
    <property type="match status" value="1"/>
</dbReference>
<dbReference type="PRINTS" id="PR00455">
    <property type="entry name" value="HTHTETR"/>
</dbReference>
<reference evidence="6 7" key="1">
    <citation type="submission" date="2019-03" db="EMBL/GenBank/DDBJ databases">
        <title>Genomic Encyclopedia of Type Strains, Phase IV (KMG-IV): sequencing the most valuable type-strain genomes for metagenomic binning, comparative biology and taxonomic classification.</title>
        <authorList>
            <person name="Goeker M."/>
        </authorList>
    </citation>
    <scope>NUCLEOTIDE SEQUENCE [LARGE SCALE GENOMIC DNA]</scope>
    <source>
        <strain evidence="6 7">DSM 44684</strain>
    </source>
</reference>
<dbReference type="InterPro" id="IPR009057">
    <property type="entry name" value="Homeodomain-like_sf"/>
</dbReference>
<feature type="DNA-binding region" description="H-T-H motif" evidence="4">
    <location>
        <begin position="30"/>
        <end position="49"/>
    </location>
</feature>
<keyword evidence="2 4" id="KW-0238">DNA-binding</keyword>
<dbReference type="STRING" id="1210063.GCA_001612665_03490"/>
<evidence type="ECO:0000259" key="5">
    <source>
        <dbReference type="PROSITE" id="PS50977"/>
    </source>
</evidence>
<dbReference type="Gene3D" id="1.10.357.10">
    <property type="entry name" value="Tetracycline Repressor, domain 2"/>
    <property type="match status" value="1"/>
</dbReference>
<evidence type="ECO:0000256" key="3">
    <source>
        <dbReference type="ARBA" id="ARBA00023163"/>
    </source>
</evidence>
<accession>A0A4R1FKI0</accession>
<dbReference type="GO" id="GO:0000976">
    <property type="term" value="F:transcription cis-regulatory region binding"/>
    <property type="evidence" value="ECO:0007669"/>
    <property type="project" value="TreeGrafter"/>
</dbReference>